<organism evidence="6 7">
    <name type="scientific">Gnomoniopsis smithogilvyi</name>
    <dbReference type="NCBI Taxonomy" id="1191159"/>
    <lineage>
        <taxon>Eukaryota</taxon>
        <taxon>Fungi</taxon>
        <taxon>Dikarya</taxon>
        <taxon>Ascomycota</taxon>
        <taxon>Pezizomycotina</taxon>
        <taxon>Sordariomycetes</taxon>
        <taxon>Sordariomycetidae</taxon>
        <taxon>Diaporthales</taxon>
        <taxon>Gnomoniaceae</taxon>
        <taxon>Gnomoniopsis</taxon>
    </lineage>
</organism>
<dbReference type="SMART" id="SM00849">
    <property type="entry name" value="Lactamase_B"/>
    <property type="match status" value="1"/>
</dbReference>
<name>A0A9W9CY05_9PEZI</name>
<reference evidence="6" key="1">
    <citation type="submission" date="2022-10" db="EMBL/GenBank/DDBJ databases">
        <title>Tapping the CABI collections for fungal endophytes: first genome assemblies for Collariella, Neodidymelliopsis, Ascochyta clinopodiicola, Didymella pomorum, Didymosphaeria variabile, Neocosmospora piperis and Neocucurbitaria cava.</title>
        <authorList>
            <person name="Hill R."/>
        </authorList>
    </citation>
    <scope>NUCLEOTIDE SEQUENCE</scope>
    <source>
        <strain evidence="6">IMI 355082</strain>
    </source>
</reference>
<evidence type="ECO:0000256" key="3">
    <source>
        <dbReference type="ARBA" id="ARBA00022801"/>
    </source>
</evidence>
<evidence type="ECO:0000256" key="1">
    <source>
        <dbReference type="ARBA" id="ARBA00007749"/>
    </source>
</evidence>
<dbReference type="InterPro" id="IPR036866">
    <property type="entry name" value="RibonucZ/Hydroxyglut_hydro"/>
</dbReference>
<dbReference type="GO" id="GO:0046872">
    <property type="term" value="F:metal ion binding"/>
    <property type="evidence" value="ECO:0007669"/>
    <property type="project" value="UniProtKB-KW"/>
</dbReference>
<evidence type="ECO:0000313" key="7">
    <source>
        <dbReference type="Proteomes" id="UP001140453"/>
    </source>
</evidence>
<keyword evidence="3" id="KW-0378">Hydrolase</keyword>
<dbReference type="CDD" id="cd07730">
    <property type="entry name" value="metallo-hydrolase-like_MBL-fold"/>
    <property type="match status" value="1"/>
</dbReference>
<keyword evidence="4" id="KW-0862">Zinc</keyword>
<sequence>MAKTAPEFHTESSGATVDVRIIDTTTWMSEIDTKTLIDNPVKGHGLMNAPSFSFLVEHLSGRKLVFDLGVRKDYHNMAPIWMKMAAALGNSTKIEVKQGVRAILEEHGVPGSSIEAIIWSHWHFDHVGDPSTFDAHTALIVGPGFKEAFLPGYPANEDSFILESDYEGRELREVQFTQGKKIGRFNAFDYFNDGSFYLLDSPGHAVGHLCGLAKVTSNPDSYILMGGDTAHHCGEIRPSEYLPLPDLIFPHPLDRDAATPCPGAVFEKLLLDNDKARAFLKPSNFPQQQGGAHLSPSGVAQTIEKLQELDAHDKVLVVLAHDKSLLPVIDFFPKYANDFASMNWVKQGRWAFLKDFELALN</sequence>
<dbReference type="SUPFAM" id="SSF56281">
    <property type="entry name" value="Metallo-hydrolase/oxidoreductase"/>
    <property type="match status" value="1"/>
</dbReference>
<dbReference type="OrthoDB" id="10250730at2759"/>
<gene>
    <name evidence="6" type="ORF">N0V93_002808</name>
</gene>
<dbReference type="AlphaFoldDB" id="A0A9W9CY05"/>
<dbReference type="InterPro" id="IPR001279">
    <property type="entry name" value="Metallo-B-lactamas"/>
</dbReference>
<dbReference type="Pfam" id="PF00753">
    <property type="entry name" value="Lactamase_B"/>
    <property type="match status" value="1"/>
</dbReference>
<keyword evidence="7" id="KW-1185">Reference proteome</keyword>
<dbReference type="PANTHER" id="PTHR42978:SF5">
    <property type="entry name" value="METALLO-BETA-LACTAMASE DOMAIN-CONTAINING PROTEIN"/>
    <property type="match status" value="1"/>
</dbReference>
<keyword evidence="2" id="KW-0479">Metal-binding</keyword>
<evidence type="ECO:0000256" key="4">
    <source>
        <dbReference type="ARBA" id="ARBA00022833"/>
    </source>
</evidence>
<feature type="domain" description="Metallo-beta-lactamase" evidence="5">
    <location>
        <begin position="50"/>
        <end position="251"/>
    </location>
</feature>
<comment type="caution">
    <text evidence="6">The sequence shown here is derived from an EMBL/GenBank/DDBJ whole genome shotgun (WGS) entry which is preliminary data.</text>
</comment>
<evidence type="ECO:0000256" key="2">
    <source>
        <dbReference type="ARBA" id="ARBA00022723"/>
    </source>
</evidence>
<dbReference type="Gene3D" id="3.60.15.10">
    <property type="entry name" value="Ribonuclease Z/Hydroxyacylglutathione hydrolase-like"/>
    <property type="match status" value="1"/>
</dbReference>
<evidence type="ECO:0000313" key="6">
    <source>
        <dbReference type="EMBL" id="KAJ4393595.1"/>
    </source>
</evidence>
<dbReference type="EMBL" id="JAPEVB010000002">
    <property type="protein sequence ID" value="KAJ4393595.1"/>
    <property type="molecule type" value="Genomic_DNA"/>
</dbReference>
<dbReference type="Proteomes" id="UP001140453">
    <property type="component" value="Unassembled WGS sequence"/>
</dbReference>
<proteinExistence type="inferred from homology"/>
<comment type="similarity">
    <text evidence="1">Belongs to the metallo-beta-lactamase superfamily.</text>
</comment>
<dbReference type="GO" id="GO:0016787">
    <property type="term" value="F:hydrolase activity"/>
    <property type="evidence" value="ECO:0007669"/>
    <property type="project" value="UniProtKB-KW"/>
</dbReference>
<evidence type="ECO:0000259" key="5">
    <source>
        <dbReference type="SMART" id="SM00849"/>
    </source>
</evidence>
<dbReference type="InterPro" id="IPR051013">
    <property type="entry name" value="MBL_superfamily_lactonases"/>
</dbReference>
<dbReference type="PANTHER" id="PTHR42978">
    <property type="entry name" value="QUORUM-QUENCHING LACTONASE YTNP-RELATED-RELATED"/>
    <property type="match status" value="1"/>
</dbReference>
<protein>
    <recommendedName>
        <fullName evidence="5">Metallo-beta-lactamase domain-containing protein</fullName>
    </recommendedName>
</protein>
<accession>A0A9W9CY05</accession>